<accession>A0ABT7PNS9</accession>
<organism evidence="2 3">
    <name type="scientific">Roseiconus lacunae</name>
    <dbReference type="NCBI Taxonomy" id="2605694"/>
    <lineage>
        <taxon>Bacteria</taxon>
        <taxon>Pseudomonadati</taxon>
        <taxon>Planctomycetota</taxon>
        <taxon>Planctomycetia</taxon>
        <taxon>Pirellulales</taxon>
        <taxon>Pirellulaceae</taxon>
        <taxon>Roseiconus</taxon>
    </lineage>
</organism>
<reference evidence="2 3" key="1">
    <citation type="submission" date="2023-06" db="EMBL/GenBank/DDBJ databases">
        <title>Roseiconus lacunae JC819 isolated from Gulf of Mannar region, Tamil Nadu.</title>
        <authorList>
            <person name="Pk S."/>
            <person name="Ch S."/>
            <person name="Ch V.R."/>
        </authorList>
    </citation>
    <scope>NUCLEOTIDE SEQUENCE [LARGE SCALE GENOMIC DNA]</scope>
    <source>
        <strain evidence="2 3">JC819</strain>
    </source>
</reference>
<gene>
    <name evidence="2" type="ORF">QTN89_22125</name>
</gene>
<evidence type="ECO:0000313" key="3">
    <source>
        <dbReference type="Proteomes" id="UP001239462"/>
    </source>
</evidence>
<dbReference type="EMBL" id="JASZZN010000019">
    <property type="protein sequence ID" value="MDM4018163.1"/>
    <property type="molecule type" value="Genomic_DNA"/>
</dbReference>
<comment type="caution">
    <text evidence="2">The sequence shown here is derived from an EMBL/GenBank/DDBJ whole genome shotgun (WGS) entry which is preliminary data.</text>
</comment>
<protein>
    <submittedName>
        <fullName evidence="2">Uncharacterized protein</fullName>
    </submittedName>
</protein>
<dbReference type="Proteomes" id="UP001239462">
    <property type="component" value="Unassembled WGS sequence"/>
</dbReference>
<feature type="region of interest" description="Disordered" evidence="1">
    <location>
        <begin position="48"/>
        <end position="75"/>
    </location>
</feature>
<sequence>MNLSITVTGPPRQDGSQMRSGVDLQIDVFDDRTVSRIADAARQCHQALHNAAEPVSNNRSDGQRRQGNGTPRLATEKQVRAIHAMADRQGLDLAGQLQDRFSVSSVKALSIQEASRLIDELKSNLQSA</sequence>
<feature type="region of interest" description="Disordered" evidence="1">
    <location>
        <begin position="1"/>
        <end position="21"/>
    </location>
</feature>
<feature type="compositionally biased region" description="Polar residues" evidence="1">
    <location>
        <begin position="55"/>
        <end position="69"/>
    </location>
</feature>
<proteinExistence type="predicted"/>
<keyword evidence="3" id="KW-1185">Reference proteome</keyword>
<dbReference type="RefSeq" id="WP_289165834.1">
    <property type="nucleotide sequence ID" value="NZ_JASZZN010000019.1"/>
</dbReference>
<evidence type="ECO:0000256" key="1">
    <source>
        <dbReference type="SAM" id="MobiDB-lite"/>
    </source>
</evidence>
<evidence type="ECO:0000313" key="2">
    <source>
        <dbReference type="EMBL" id="MDM4018163.1"/>
    </source>
</evidence>
<name>A0ABT7PNS9_9BACT</name>